<organism evidence="3 4">
    <name type="scientific">Suillus fuscotomentosus</name>
    <dbReference type="NCBI Taxonomy" id="1912939"/>
    <lineage>
        <taxon>Eukaryota</taxon>
        <taxon>Fungi</taxon>
        <taxon>Dikarya</taxon>
        <taxon>Basidiomycota</taxon>
        <taxon>Agaricomycotina</taxon>
        <taxon>Agaricomycetes</taxon>
        <taxon>Agaricomycetidae</taxon>
        <taxon>Boletales</taxon>
        <taxon>Suillineae</taxon>
        <taxon>Suillaceae</taxon>
        <taxon>Suillus</taxon>
    </lineage>
</organism>
<proteinExistence type="predicted"/>
<feature type="coiled-coil region" evidence="1">
    <location>
        <begin position="84"/>
        <end position="111"/>
    </location>
</feature>
<comment type="caution">
    <text evidence="3">The sequence shown here is derived from an EMBL/GenBank/DDBJ whole genome shotgun (WGS) entry which is preliminary data.</text>
</comment>
<evidence type="ECO:0000313" key="3">
    <source>
        <dbReference type="EMBL" id="KAG1907208.1"/>
    </source>
</evidence>
<dbReference type="AlphaFoldDB" id="A0AAD4EJ82"/>
<feature type="region of interest" description="Disordered" evidence="2">
    <location>
        <begin position="136"/>
        <end position="156"/>
    </location>
</feature>
<evidence type="ECO:0000256" key="2">
    <source>
        <dbReference type="SAM" id="MobiDB-lite"/>
    </source>
</evidence>
<keyword evidence="4" id="KW-1185">Reference proteome</keyword>
<evidence type="ECO:0000313" key="4">
    <source>
        <dbReference type="Proteomes" id="UP001195769"/>
    </source>
</evidence>
<reference evidence="3" key="1">
    <citation type="journal article" date="2020" name="New Phytol.">
        <title>Comparative genomics reveals dynamic genome evolution in host specialist ectomycorrhizal fungi.</title>
        <authorList>
            <person name="Lofgren L.A."/>
            <person name="Nguyen N.H."/>
            <person name="Vilgalys R."/>
            <person name="Ruytinx J."/>
            <person name="Liao H.L."/>
            <person name="Branco S."/>
            <person name="Kuo A."/>
            <person name="LaButti K."/>
            <person name="Lipzen A."/>
            <person name="Andreopoulos W."/>
            <person name="Pangilinan J."/>
            <person name="Riley R."/>
            <person name="Hundley H."/>
            <person name="Na H."/>
            <person name="Barry K."/>
            <person name="Grigoriev I.V."/>
            <person name="Stajich J.E."/>
            <person name="Kennedy P.G."/>
        </authorList>
    </citation>
    <scope>NUCLEOTIDE SEQUENCE</scope>
    <source>
        <strain evidence="3">FC203</strain>
    </source>
</reference>
<accession>A0AAD4EJ82</accession>
<dbReference type="GeneID" id="64660336"/>
<dbReference type="RefSeq" id="XP_041232783.1">
    <property type="nucleotide sequence ID" value="XM_041366038.1"/>
</dbReference>
<evidence type="ECO:0000256" key="1">
    <source>
        <dbReference type="SAM" id="Coils"/>
    </source>
</evidence>
<sequence>MPPPFKLMMQQSLSESQTLNLSGHVISLNLRIELIGDANQRVEPVGLTGVRGADVVKNSPAAENNKAPLLLPNHGLEAGEAESIAELKKQLQHAESSCSRLEELYQTYRLRWLEECYRAGILEKYAPSGISTCSPRQIEWNAPSPIQTNGDDEVEH</sequence>
<protein>
    <submittedName>
        <fullName evidence="3">Uncharacterized protein</fullName>
    </submittedName>
</protein>
<dbReference type="Proteomes" id="UP001195769">
    <property type="component" value="Unassembled WGS sequence"/>
</dbReference>
<keyword evidence="1" id="KW-0175">Coiled coil</keyword>
<name>A0AAD4EJ82_9AGAM</name>
<dbReference type="EMBL" id="JABBWK010000003">
    <property type="protein sequence ID" value="KAG1907208.1"/>
    <property type="molecule type" value="Genomic_DNA"/>
</dbReference>
<gene>
    <name evidence="3" type="ORF">F5891DRAFT_1181502</name>
</gene>